<gene>
    <name evidence="5" type="ORF">KC19_10G175700</name>
</gene>
<protein>
    <recommendedName>
        <fullName evidence="7">Pentatricopeptide repeat-containing protein</fullName>
    </recommendedName>
</protein>
<dbReference type="PANTHER" id="PTHR47447:SF17">
    <property type="entry name" value="OS12G0638900 PROTEIN"/>
    <property type="match status" value="1"/>
</dbReference>
<feature type="repeat" description="PPR" evidence="3">
    <location>
        <begin position="515"/>
        <end position="549"/>
    </location>
</feature>
<evidence type="ECO:0000313" key="6">
    <source>
        <dbReference type="Proteomes" id="UP000822688"/>
    </source>
</evidence>
<dbReference type="PANTHER" id="PTHR47447">
    <property type="entry name" value="OS03G0856100 PROTEIN"/>
    <property type="match status" value="1"/>
</dbReference>
<keyword evidence="6" id="KW-1185">Reference proteome</keyword>
<dbReference type="EMBL" id="CM026431">
    <property type="protein sequence ID" value="KAG0560369.1"/>
    <property type="molecule type" value="Genomic_DNA"/>
</dbReference>
<accession>A0A8T0GQ11</accession>
<dbReference type="Pfam" id="PF13041">
    <property type="entry name" value="PPR_2"/>
    <property type="match status" value="4"/>
</dbReference>
<feature type="region of interest" description="Disordered" evidence="4">
    <location>
        <begin position="148"/>
        <end position="225"/>
    </location>
</feature>
<keyword evidence="2" id="KW-0677">Repeat</keyword>
<organism evidence="5 6">
    <name type="scientific">Ceratodon purpureus</name>
    <name type="common">Fire moss</name>
    <name type="synonym">Dicranum purpureum</name>
    <dbReference type="NCBI Taxonomy" id="3225"/>
    <lineage>
        <taxon>Eukaryota</taxon>
        <taxon>Viridiplantae</taxon>
        <taxon>Streptophyta</taxon>
        <taxon>Embryophyta</taxon>
        <taxon>Bryophyta</taxon>
        <taxon>Bryophytina</taxon>
        <taxon>Bryopsida</taxon>
        <taxon>Dicranidae</taxon>
        <taxon>Pseudoditrichales</taxon>
        <taxon>Ditrichaceae</taxon>
        <taxon>Ceratodon</taxon>
    </lineage>
</organism>
<feature type="repeat" description="PPR" evidence="3">
    <location>
        <begin position="585"/>
        <end position="619"/>
    </location>
</feature>
<dbReference type="SUPFAM" id="SSF48452">
    <property type="entry name" value="TPR-like"/>
    <property type="match status" value="1"/>
</dbReference>
<dbReference type="Proteomes" id="UP000822688">
    <property type="component" value="Chromosome 10"/>
</dbReference>
<dbReference type="AlphaFoldDB" id="A0A8T0GQ11"/>
<evidence type="ECO:0000313" key="5">
    <source>
        <dbReference type="EMBL" id="KAG0560369.1"/>
    </source>
</evidence>
<dbReference type="InterPro" id="IPR002885">
    <property type="entry name" value="PPR_rpt"/>
</dbReference>
<feature type="repeat" description="PPR" evidence="3">
    <location>
        <begin position="700"/>
        <end position="734"/>
    </location>
</feature>
<evidence type="ECO:0008006" key="7">
    <source>
        <dbReference type="Google" id="ProtNLM"/>
    </source>
</evidence>
<feature type="repeat" description="PPR" evidence="3">
    <location>
        <begin position="409"/>
        <end position="443"/>
    </location>
</feature>
<feature type="repeat" description="PPR" evidence="3">
    <location>
        <begin position="735"/>
        <end position="769"/>
    </location>
</feature>
<proteinExistence type="inferred from homology"/>
<dbReference type="NCBIfam" id="TIGR00756">
    <property type="entry name" value="PPR"/>
    <property type="match status" value="7"/>
</dbReference>
<reference evidence="5" key="1">
    <citation type="submission" date="2020-06" db="EMBL/GenBank/DDBJ databases">
        <title>WGS assembly of Ceratodon purpureus strain R40.</title>
        <authorList>
            <person name="Carey S.B."/>
            <person name="Jenkins J."/>
            <person name="Shu S."/>
            <person name="Lovell J.T."/>
            <person name="Sreedasyam A."/>
            <person name="Maumus F."/>
            <person name="Tiley G.P."/>
            <person name="Fernandez-Pozo N."/>
            <person name="Barry K."/>
            <person name="Chen C."/>
            <person name="Wang M."/>
            <person name="Lipzen A."/>
            <person name="Daum C."/>
            <person name="Saski C.A."/>
            <person name="Payton A.C."/>
            <person name="Mcbreen J.C."/>
            <person name="Conrad R.E."/>
            <person name="Kollar L.M."/>
            <person name="Olsson S."/>
            <person name="Huttunen S."/>
            <person name="Landis J.B."/>
            <person name="Wickett N.J."/>
            <person name="Johnson M.G."/>
            <person name="Rensing S.A."/>
            <person name="Grimwood J."/>
            <person name="Schmutz J."/>
            <person name="Mcdaniel S.F."/>
        </authorList>
    </citation>
    <scope>NUCLEOTIDE SEQUENCE</scope>
    <source>
        <strain evidence="5">R40</strain>
    </source>
</reference>
<feature type="repeat" description="PPR" evidence="3">
    <location>
        <begin position="910"/>
        <end position="944"/>
    </location>
</feature>
<feature type="repeat" description="PPR" evidence="3">
    <location>
        <begin position="620"/>
        <end position="654"/>
    </location>
</feature>
<dbReference type="PROSITE" id="PS51375">
    <property type="entry name" value="PPR"/>
    <property type="match status" value="10"/>
</dbReference>
<comment type="similarity">
    <text evidence="1">Belongs to the PPR family. P subfamily.</text>
</comment>
<dbReference type="InterPro" id="IPR011990">
    <property type="entry name" value="TPR-like_helical_dom_sf"/>
</dbReference>
<dbReference type="Pfam" id="PF13812">
    <property type="entry name" value="PPR_3"/>
    <property type="match status" value="1"/>
</dbReference>
<name>A0A8T0GQ11_CERPU</name>
<feature type="repeat" description="PPR" evidence="3">
    <location>
        <begin position="770"/>
        <end position="804"/>
    </location>
</feature>
<evidence type="ECO:0000256" key="1">
    <source>
        <dbReference type="ARBA" id="ARBA00007626"/>
    </source>
</evidence>
<feature type="repeat" description="PPR" evidence="3">
    <location>
        <begin position="444"/>
        <end position="478"/>
    </location>
</feature>
<evidence type="ECO:0000256" key="4">
    <source>
        <dbReference type="SAM" id="MobiDB-lite"/>
    </source>
</evidence>
<dbReference type="Gene3D" id="1.25.40.10">
    <property type="entry name" value="Tetratricopeptide repeat domain"/>
    <property type="match status" value="7"/>
</dbReference>
<evidence type="ECO:0000256" key="3">
    <source>
        <dbReference type="PROSITE-ProRule" id="PRU00708"/>
    </source>
</evidence>
<dbReference type="Pfam" id="PF01535">
    <property type="entry name" value="PPR"/>
    <property type="match status" value="3"/>
</dbReference>
<comment type="caution">
    <text evidence="5">The sequence shown here is derived from an EMBL/GenBank/DDBJ whole genome shotgun (WGS) entry which is preliminary data.</text>
</comment>
<feature type="repeat" description="PPR" evidence="3">
    <location>
        <begin position="479"/>
        <end position="514"/>
    </location>
</feature>
<evidence type="ECO:0000256" key="2">
    <source>
        <dbReference type="ARBA" id="ARBA00022737"/>
    </source>
</evidence>
<sequence length="1271" mass="141633">MVAVLGSEKWVASAVLVHRHPCVGIRSGPGEERKQRIPYPVARFGLELRGDGPSCRNAELRRGQCAMAGSTSVNGFHSSSLVQRDGRIAPSGFFGGDGSGVRGGSYASCRRLRIRKRVVNHEGASAGFMCYGDDGTSNVRVPRARAVESLETASPDSSWDDARPEVQSRGDMSSTRRRRSSNGKVASRHVQQLAQRLGEFASQPGVQAREDSASTEEADEPGHRTGEDVKVTLQRVLEARALLANKLEQDAATSTSLGTVQEDVSTKNTINMAREVLAGFRKVGVENGRVPEESTVDDGNGVQDWSASLIRSGFPKPLTAKGSLWRRDLGTVHDLHGLTDQPDSVRKVVGALSGLRSQTSVINTMNDYMDQVTLSDLHQVLYVLGVMKEWLTALQVFQWMQTIPHYKPDELAYRNIINVLVNARRMNVAEAVFEEFVKSGMGPSHDDYVVLMTGYTKCGSLQRGIGILQKMRDAGIRPLVSAYNVLLDGCQRSSRGLEMAAQLRDQMRLENVDPDRATYSFMINMYSRKGLYTEIIDTFEQMRSSNCVPDRNVCHIILTAHSKLGDVKGMLDAHRLLMDLGLQQVSVTFNIIMNTLNRVGRVRDVERYWALMRKSRVVPDLTTCSILINTFGRAREWDKVDLVLAEMQTYGIKADLMVFNALMSVYGKAGLFDEVELVVKSLKAEIARLEELGNNSLAFDLVTYNTLLDVYGKAGRLNDVIYWFSEMKKAGVQPDVLTFNSLVNAYGKASHYDGVKEVLELFREYNYKSDLVFYNTLLFMFGKGGHYADAWKILEDMKEAGFAPTLETYNSLILVFGRGSIQQGLQVFAEMIASNVDPNMVTFRLLMDIHAKKGLVDECLKIYYESQKYPDCKFDESLLSAALRACCNMRCIEEAEDLIAAAEAEGVVLPLACYNWLILGYGKKGQWQESENLLETMKAKGVRPGAQSYSFLLEAYSLNGQIPKGEKLIAKMKKENLIFGTAGHNSLLRFYMRAGDLGSLMQTYEICQTRGPKPNQSSYVPMIEALTKEGTVDERLWGVSQDLENASFDTHYTIHGALLSALGRCGQSRDAERLVEVLRRLACSADVCNLFEEGEVTQDGWKRISTLLKSLEREGINLEAERNFHNALIDALWSFDYKMRALQVTEMSVTFGVFGSNVCQWKDDCWTLDVRFAGTGAAQILLLTWLSGIRQAIKSGQKLPPKIRILLACEWQLRTGENWGARDGVSAHLNTLKAPFVLVREGQELEATATTLRKWLLKEKTAQGLVFTSKL</sequence>